<dbReference type="VEuPathDB" id="MicrosporidiaDB:AAJ76_1020009545"/>
<evidence type="ECO:0000313" key="1">
    <source>
        <dbReference type="EMBL" id="KKO74201.1"/>
    </source>
</evidence>
<name>A0A0F9W931_9MICR</name>
<reference evidence="1 2" key="1">
    <citation type="journal article" date="2015" name="Environ. Microbiol.">
        <title>Genome analyses suggest the presence of polyploidy and recent human-driven expansions in eight global populations of the honeybee pathogen Nosema ceranae.</title>
        <authorList>
            <person name="Pelin A."/>
            <person name="Selman M."/>
            <person name="Aris-Brosou S."/>
            <person name="Farinelli L."/>
            <person name="Corradi N."/>
        </authorList>
    </citation>
    <scope>NUCLEOTIDE SEQUENCE [LARGE SCALE GENOMIC DNA]</scope>
    <source>
        <strain evidence="1 2">PA08 1199</strain>
    </source>
</reference>
<dbReference type="Proteomes" id="UP000034350">
    <property type="component" value="Unassembled WGS sequence"/>
</dbReference>
<evidence type="ECO:0000313" key="2">
    <source>
        <dbReference type="Proteomes" id="UP000034350"/>
    </source>
</evidence>
<accession>A0A0F9W931</accession>
<gene>
    <name evidence="1" type="ORF">AAJ76_1020009545</name>
</gene>
<dbReference type="GeneID" id="36318582"/>
<dbReference type="RefSeq" id="XP_024329943.1">
    <property type="nucleotide sequence ID" value="XM_024473685.1"/>
</dbReference>
<dbReference type="EMBL" id="JPQZ01000102">
    <property type="protein sequence ID" value="KKO74201.1"/>
    <property type="molecule type" value="Genomic_DNA"/>
</dbReference>
<organism evidence="1 2">
    <name type="scientific">Vairimorpha ceranae</name>
    <dbReference type="NCBI Taxonomy" id="40302"/>
    <lineage>
        <taxon>Eukaryota</taxon>
        <taxon>Fungi</taxon>
        <taxon>Fungi incertae sedis</taxon>
        <taxon>Microsporidia</taxon>
        <taxon>Nosematidae</taxon>
        <taxon>Vairimorpha</taxon>
    </lineage>
</organism>
<protein>
    <submittedName>
        <fullName evidence="1">Uncharacterized protein</fullName>
    </submittedName>
</protein>
<proteinExistence type="predicted"/>
<comment type="caution">
    <text evidence="1">The sequence shown here is derived from an EMBL/GenBank/DDBJ whole genome shotgun (WGS) entry which is preliminary data.</text>
</comment>
<keyword evidence="2" id="KW-1185">Reference proteome</keyword>
<dbReference type="AlphaFoldDB" id="A0A0F9W931"/>
<sequence length="43" mass="4551">MLELNPCPGVVSGENSNAVVDSVRVGPYIILSISNAFKMLSDN</sequence>